<evidence type="ECO:0000256" key="1">
    <source>
        <dbReference type="SAM" id="Phobius"/>
    </source>
</evidence>
<keyword evidence="1" id="KW-0472">Membrane</keyword>
<dbReference type="AlphaFoldDB" id="A0A8K0XRX1"/>
<accession>A0A8K0XRX1</accession>
<dbReference type="EMBL" id="JAEVFJ010000009">
    <property type="protein sequence ID" value="KAH8102737.1"/>
    <property type="molecule type" value="Genomic_DNA"/>
</dbReference>
<keyword evidence="1" id="KW-0812">Transmembrane</keyword>
<proteinExistence type="predicted"/>
<evidence type="ECO:0000313" key="2">
    <source>
        <dbReference type="EMBL" id="KAH8102737.1"/>
    </source>
</evidence>
<feature type="transmembrane region" description="Helical" evidence="1">
    <location>
        <begin position="12"/>
        <end position="33"/>
    </location>
</feature>
<sequence length="124" mass="14300">MLPVYPWYCRRVLQLVWSLSIAVGRICAVRHLALFNRASRRRGFSQRRSAWYCCVIIRFVSPHGWQRCEAFLDMRSIDEGARVGIEEFGMRNGVWYMMCSSDSCGTEQVVIHCPHAVSNLSIPS</sequence>
<evidence type="ECO:0000313" key="3">
    <source>
        <dbReference type="Proteomes" id="UP000813824"/>
    </source>
</evidence>
<organism evidence="2 3">
    <name type="scientific">Cristinia sonorae</name>
    <dbReference type="NCBI Taxonomy" id="1940300"/>
    <lineage>
        <taxon>Eukaryota</taxon>
        <taxon>Fungi</taxon>
        <taxon>Dikarya</taxon>
        <taxon>Basidiomycota</taxon>
        <taxon>Agaricomycotina</taxon>
        <taxon>Agaricomycetes</taxon>
        <taxon>Agaricomycetidae</taxon>
        <taxon>Agaricales</taxon>
        <taxon>Pleurotineae</taxon>
        <taxon>Stephanosporaceae</taxon>
        <taxon>Cristinia</taxon>
    </lineage>
</organism>
<gene>
    <name evidence="2" type="ORF">BXZ70DRAFT_803581</name>
</gene>
<protein>
    <submittedName>
        <fullName evidence="2">Uncharacterized protein</fullName>
    </submittedName>
</protein>
<reference evidence="2" key="1">
    <citation type="journal article" date="2021" name="New Phytol.">
        <title>Evolutionary innovations through gain and loss of genes in the ectomycorrhizal Boletales.</title>
        <authorList>
            <person name="Wu G."/>
            <person name="Miyauchi S."/>
            <person name="Morin E."/>
            <person name="Kuo A."/>
            <person name="Drula E."/>
            <person name="Varga T."/>
            <person name="Kohler A."/>
            <person name="Feng B."/>
            <person name="Cao Y."/>
            <person name="Lipzen A."/>
            <person name="Daum C."/>
            <person name="Hundley H."/>
            <person name="Pangilinan J."/>
            <person name="Johnson J."/>
            <person name="Barry K."/>
            <person name="LaButti K."/>
            <person name="Ng V."/>
            <person name="Ahrendt S."/>
            <person name="Min B."/>
            <person name="Choi I.G."/>
            <person name="Park H."/>
            <person name="Plett J.M."/>
            <person name="Magnuson J."/>
            <person name="Spatafora J.W."/>
            <person name="Nagy L.G."/>
            <person name="Henrissat B."/>
            <person name="Grigoriev I.V."/>
            <person name="Yang Z.L."/>
            <person name="Xu J."/>
            <person name="Martin F.M."/>
        </authorList>
    </citation>
    <scope>NUCLEOTIDE SEQUENCE</scope>
    <source>
        <strain evidence="2">KKN 215</strain>
    </source>
</reference>
<comment type="caution">
    <text evidence="2">The sequence shown here is derived from an EMBL/GenBank/DDBJ whole genome shotgun (WGS) entry which is preliminary data.</text>
</comment>
<keyword evidence="3" id="KW-1185">Reference proteome</keyword>
<dbReference type="Proteomes" id="UP000813824">
    <property type="component" value="Unassembled WGS sequence"/>
</dbReference>
<name>A0A8K0XRX1_9AGAR</name>
<keyword evidence="1" id="KW-1133">Transmembrane helix</keyword>